<keyword evidence="1" id="KW-1133">Transmembrane helix</keyword>
<gene>
    <name evidence="2" type="ORF">GCM10009754_53960</name>
</gene>
<comment type="caution">
    <text evidence="2">The sequence shown here is derived from an EMBL/GenBank/DDBJ whole genome shotgun (WGS) entry which is preliminary data.</text>
</comment>
<dbReference type="RefSeq" id="WP_344424608.1">
    <property type="nucleotide sequence ID" value="NZ_BAAANN010000023.1"/>
</dbReference>
<organism evidence="2 3">
    <name type="scientific">Amycolatopsis minnesotensis</name>
    <dbReference type="NCBI Taxonomy" id="337894"/>
    <lineage>
        <taxon>Bacteria</taxon>
        <taxon>Bacillati</taxon>
        <taxon>Actinomycetota</taxon>
        <taxon>Actinomycetes</taxon>
        <taxon>Pseudonocardiales</taxon>
        <taxon>Pseudonocardiaceae</taxon>
        <taxon>Amycolatopsis</taxon>
    </lineage>
</organism>
<sequence>MADHPRRGPTPTDLVALIAVLATVVTLVALDADVAKLVSITGALSTVYALWRSGGHGPHPKGGED</sequence>
<keyword evidence="3" id="KW-1185">Reference proteome</keyword>
<evidence type="ECO:0000256" key="1">
    <source>
        <dbReference type="SAM" id="Phobius"/>
    </source>
</evidence>
<dbReference type="EMBL" id="BAAANN010000023">
    <property type="protein sequence ID" value="GAA1972591.1"/>
    <property type="molecule type" value="Genomic_DNA"/>
</dbReference>
<proteinExistence type="predicted"/>
<reference evidence="2 3" key="1">
    <citation type="journal article" date="2019" name="Int. J. Syst. Evol. Microbiol.">
        <title>The Global Catalogue of Microorganisms (GCM) 10K type strain sequencing project: providing services to taxonomists for standard genome sequencing and annotation.</title>
        <authorList>
            <consortium name="The Broad Institute Genomics Platform"/>
            <consortium name="The Broad Institute Genome Sequencing Center for Infectious Disease"/>
            <person name="Wu L."/>
            <person name="Ma J."/>
        </authorList>
    </citation>
    <scope>NUCLEOTIDE SEQUENCE [LARGE SCALE GENOMIC DNA]</scope>
    <source>
        <strain evidence="2 3">JCM 14545</strain>
    </source>
</reference>
<protein>
    <submittedName>
        <fullName evidence="2">Uncharacterized protein</fullName>
    </submittedName>
</protein>
<evidence type="ECO:0000313" key="3">
    <source>
        <dbReference type="Proteomes" id="UP001501116"/>
    </source>
</evidence>
<feature type="transmembrane region" description="Helical" evidence="1">
    <location>
        <begin position="12"/>
        <end position="28"/>
    </location>
</feature>
<name>A0ABN2RPB3_9PSEU</name>
<keyword evidence="1" id="KW-0812">Transmembrane</keyword>
<accession>A0ABN2RPB3</accession>
<evidence type="ECO:0000313" key="2">
    <source>
        <dbReference type="EMBL" id="GAA1972591.1"/>
    </source>
</evidence>
<keyword evidence="1" id="KW-0472">Membrane</keyword>
<dbReference type="Proteomes" id="UP001501116">
    <property type="component" value="Unassembled WGS sequence"/>
</dbReference>